<dbReference type="PANTHER" id="PTHR33219:SF14">
    <property type="entry name" value="PROTEIN COFACTOR ASSEMBLY OF COMPLEX C SUBUNIT B CCB3, CHLOROPLASTIC-RELATED"/>
    <property type="match status" value="1"/>
</dbReference>
<sequence>MRLIFELLDTALYILSWLVIIRCILSFVRHDPYQPVIKFVYDVTEPVMRPFRNLVPVVGGIDFSPILVILAIYLVQGLLWKIYYMFL</sequence>
<evidence type="ECO:0000313" key="3">
    <source>
        <dbReference type="EMBL" id="SHG49146.1"/>
    </source>
</evidence>
<keyword evidence="4" id="KW-1185">Reference proteome</keyword>
<comment type="similarity">
    <text evidence="1">Belongs to the YggT family.</text>
</comment>
<dbReference type="AlphaFoldDB" id="A0A1M5K8I7"/>
<name>A0A1M5K8I7_9FIRM</name>
<protein>
    <submittedName>
        <fullName evidence="3">YggT family protein</fullName>
    </submittedName>
</protein>
<dbReference type="EMBL" id="FQWY01000004">
    <property type="protein sequence ID" value="SHG49146.1"/>
    <property type="molecule type" value="Genomic_DNA"/>
</dbReference>
<organism evidence="3 4">
    <name type="scientific">Thermosyntropha lipolytica DSM 11003</name>
    <dbReference type="NCBI Taxonomy" id="1123382"/>
    <lineage>
        <taxon>Bacteria</taxon>
        <taxon>Bacillati</taxon>
        <taxon>Bacillota</taxon>
        <taxon>Clostridia</taxon>
        <taxon>Eubacteriales</taxon>
        <taxon>Syntrophomonadaceae</taxon>
        <taxon>Thermosyntropha</taxon>
    </lineage>
</organism>
<dbReference type="STRING" id="1123382.SAMN02745221_00329"/>
<feature type="transmembrane region" description="Helical" evidence="2">
    <location>
        <begin position="54"/>
        <end position="75"/>
    </location>
</feature>
<dbReference type="Proteomes" id="UP000242329">
    <property type="component" value="Unassembled WGS sequence"/>
</dbReference>
<evidence type="ECO:0000313" key="4">
    <source>
        <dbReference type="Proteomes" id="UP000242329"/>
    </source>
</evidence>
<gene>
    <name evidence="3" type="ORF">SAMN02745221_00329</name>
</gene>
<feature type="transmembrane region" description="Helical" evidence="2">
    <location>
        <begin position="7"/>
        <end position="28"/>
    </location>
</feature>
<accession>A0A1M5K8I7</accession>
<dbReference type="RefSeq" id="WP_073089270.1">
    <property type="nucleotide sequence ID" value="NZ_FQWY01000004.1"/>
</dbReference>
<keyword evidence="2" id="KW-1133">Transmembrane helix</keyword>
<reference evidence="4" key="1">
    <citation type="submission" date="2016-11" db="EMBL/GenBank/DDBJ databases">
        <authorList>
            <person name="Varghese N."/>
            <person name="Submissions S."/>
        </authorList>
    </citation>
    <scope>NUCLEOTIDE SEQUENCE [LARGE SCALE GENOMIC DNA]</scope>
    <source>
        <strain evidence="4">DSM 11003</strain>
    </source>
</reference>
<dbReference type="PANTHER" id="PTHR33219">
    <property type="entry name" value="YLMG HOMOLOG PROTEIN 2, CHLOROPLASTIC"/>
    <property type="match status" value="1"/>
</dbReference>
<evidence type="ECO:0000256" key="1">
    <source>
        <dbReference type="ARBA" id="ARBA00010894"/>
    </source>
</evidence>
<keyword evidence="2" id="KW-0472">Membrane</keyword>
<dbReference type="GO" id="GO:0016020">
    <property type="term" value="C:membrane"/>
    <property type="evidence" value="ECO:0007669"/>
    <property type="project" value="InterPro"/>
</dbReference>
<dbReference type="Pfam" id="PF02325">
    <property type="entry name" value="CCB3_YggT"/>
    <property type="match status" value="1"/>
</dbReference>
<proteinExistence type="inferred from homology"/>
<keyword evidence="2" id="KW-0812">Transmembrane</keyword>
<dbReference type="InterPro" id="IPR003425">
    <property type="entry name" value="CCB3/YggT"/>
</dbReference>
<evidence type="ECO:0000256" key="2">
    <source>
        <dbReference type="SAM" id="Phobius"/>
    </source>
</evidence>